<dbReference type="EMBL" id="UGXC01000002">
    <property type="protein sequence ID" value="SUG28031.1"/>
    <property type="molecule type" value="Genomic_DNA"/>
</dbReference>
<evidence type="ECO:0000313" key="3">
    <source>
        <dbReference type="Proteomes" id="UP000248731"/>
    </source>
</evidence>
<dbReference type="InterPro" id="IPR010263">
    <property type="entry name" value="T6SS_TssK"/>
</dbReference>
<proteinExistence type="predicted"/>
<accession>A0A2X4WSY4</accession>
<evidence type="ECO:0000313" key="1">
    <source>
        <dbReference type="EMBL" id="SQI27094.1"/>
    </source>
</evidence>
<keyword evidence="3" id="KW-1185">Reference proteome</keyword>
<evidence type="ECO:0000313" key="2">
    <source>
        <dbReference type="EMBL" id="SUG28031.1"/>
    </source>
</evidence>
<evidence type="ECO:0000313" key="4">
    <source>
        <dbReference type="Proteomes" id="UP000255443"/>
    </source>
</evidence>
<reference evidence="3 4" key="1">
    <citation type="submission" date="2018-06" db="EMBL/GenBank/DDBJ databases">
        <authorList>
            <consortium name="Pathogen Informatics"/>
            <person name="Doyle S."/>
        </authorList>
    </citation>
    <scope>NUCLEOTIDE SEQUENCE [LARGE SCALE GENOMIC DNA]</scope>
    <source>
        <strain evidence="2 4">NCTC7303</strain>
        <strain evidence="1 3">NCTC7307</strain>
    </source>
</reference>
<protein>
    <submittedName>
        <fullName evidence="1">Type VI secretion protein</fullName>
    </submittedName>
</protein>
<dbReference type="Proteomes" id="UP000248731">
    <property type="component" value="Chromosome 1"/>
</dbReference>
<dbReference type="Proteomes" id="UP000255443">
    <property type="component" value="Unassembled WGS sequence"/>
</dbReference>
<dbReference type="Pfam" id="PF05936">
    <property type="entry name" value="T6SS_VasE"/>
    <property type="match status" value="1"/>
</dbReference>
<dbReference type="NCBIfam" id="TIGR03353">
    <property type="entry name" value="VI_chp_4"/>
    <property type="match status" value="1"/>
</dbReference>
<dbReference type="PANTHER" id="PTHR35566:SF1">
    <property type="entry name" value="TYPE VI SECRETION SYSTEM BASEPLATE COMPONENT TSSK1"/>
    <property type="match status" value="1"/>
</dbReference>
<dbReference type="AlphaFoldDB" id="A0A2X4WSY4"/>
<name>A0A2X4WSY4_SALER</name>
<dbReference type="PANTHER" id="PTHR35566">
    <property type="entry name" value="BLR3599 PROTEIN"/>
    <property type="match status" value="1"/>
</dbReference>
<gene>
    <name evidence="2" type="ORF">NCTC7303_00144</name>
    <name evidence="1" type="ORF">NCTC7307_04471</name>
</gene>
<organism evidence="1 3">
    <name type="scientific">Salmonella enterica subsp. arizonae</name>
    <dbReference type="NCBI Taxonomy" id="59203"/>
    <lineage>
        <taxon>Bacteria</taxon>
        <taxon>Pseudomonadati</taxon>
        <taxon>Pseudomonadota</taxon>
        <taxon>Gammaproteobacteria</taxon>
        <taxon>Enterobacterales</taxon>
        <taxon>Enterobacteriaceae</taxon>
        <taxon>Salmonella</taxon>
    </lineage>
</organism>
<sequence>MAMKNKVIWQEGLFIQPQHFQQQQRFNDYQLTSRLTSIAGFTWGFSELSINQQHLAQGKIVLDKAVGTMPDGTVFSLPDQDVLPAPYQPVAFDTQESRTLYLALPVNHDAINEIAGRHSTGQGNGRYRLNYTDVRDQHTDEGNAIQLALGQLLPRIVSGAEDLSSFTTLPLCRIQARDTDGSLLLDSSFIPTSQTIKASQVLTRFLDEVQETIGNRAGDLAKRIGSPEQSGIADVAEFMMLQMLNRNQGRFSHRKRLRILHPETLYLDLAELLGELMTFTSATRLPCEYDAYDHSDLTTTFHRLLPAVRRELSIVLRPRALNLPLTKSEGIYQTTIGDTQLLQDASFVLAVYAQTPHDQLMRQFVQQSKVSSPDKIRNMVSVQVPGIQLIPLSSAPRQLPFHANYIYFSLDKTGKAWTDVVTSGALALHVSGTFPALDMQLWAVRG</sequence>
<dbReference type="EMBL" id="LS483466">
    <property type="protein sequence ID" value="SQI27094.1"/>
    <property type="molecule type" value="Genomic_DNA"/>
</dbReference>